<dbReference type="AlphaFoldDB" id="A0AA35XZ36"/>
<dbReference type="EMBL" id="OX458332">
    <property type="protein sequence ID" value="CAI8746841.1"/>
    <property type="molecule type" value="Genomic_DNA"/>
</dbReference>
<comment type="similarity">
    <text evidence="1">Belongs to the bacterial solute-binding protein 3 family.</text>
</comment>
<dbReference type="GO" id="GO:0046170">
    <property type="term" value="P:methanol catabolic process"/>
    <property type="evidence" value="ECO:0007669"/>
    <property type="project" value="InterPro"/>
</dbReference>
<dbReference type="PROSITE" id="PS51257">
    <property type="entry name" value="PROKAR_LIPOPROTEIN"/>
    <property type="match status" value="1"/>
</dbReference>
<reference evidence="5" key="1">
    <citation type="submission" date="2023-03" db="EMBL/GenBank/DDBJ databases">
        <authorList>
            <person name="Pearce D."/>
        </authorList>
    </citation>
    <scope>NUCLEOTIDE SEQUENCE</scope>
    <source>
        <strain evidence="5">Mc</strain>
    </source>
</reference>
<evidence type="ECO:0000313" key="6">
    <source>
        <dbReference type="Proteomes" id="UP001158598"/>
    </source>
</evidence>
<evidence type="ECO:0000256" key="1">
    <source>
        <dbReference type="ARBA" id="ARBA00010333"/>
    </source>
</evidence>
<dbReference type="Proteomes" id="UP001158598">
    <property type="component" value="Chromosome"/>
</dbReference>
<feature type="domain" description="Solute-binding protein family 3/N-terminal" evidence="4">
    <location>
        <begin position="29"/>
        <end position="266"/>
    </location>
</feature>
<evidence type="ECO:0000256" key="3">
    <source>
        <dbReference type="SAM" id="SignalP"/>
    </source>
</evidence>
<sequence>MRMNRIAAAGWAAYLAVVGCVQAATSVEPLKVCSAENEMPYSDKAGEGFENKLAELLGKGLGRPVENVWWTDARYFVRDYLDRGLCDVVIGVDAGDPRMLTSTPYYRSGYVFVYRKDTGLSIQDWNSAALKTVKRIAFMPDTPAETMIRTIGRYNDMFNYMHSLVGFKSRRNQYVRYDPAKLVAEVADGNAEVAVLWGPAAARYVRGAGLAMTVIPDDNRRSDGEKVPHHYSTSVGVRKGEEALLKQIDQVLARFGKEVNAVLEAEGIPLLPMDEKPARTASHDRRKG</sequence>
<keyword evidence="2 3" id="KW-0732">Signal</keyword>
<dbReference type="SMART" id="SM00062">
    <property type="entry name" value="PBPb"/>
    <property type="match status" value="1"/>
</dbReference>
<accession>A0AA35XZ36</accession>
<dbReference type="Gene3D" id="3.40.190.10">
    <property type="entry name" value="Periplasmic binding protein-like II"/>
    <property type="match status" value="2"/>
</dbReference>
<dbReference type="InterPro" id="IPR001638">
    <property type="entry name" value="Solute-binding_3/MltF_N"/>
</dbReference>
<feature type="signal peptide" evidence="3">
    <location>
        <begin position="1"/>
        <end position="23"/>
    </location>
</feature>
<evidence type="ECO:0000256" key="2">
    <source>
        <dbReference type="ARBA" id="ARBA00022729"/>
    </source>
</evidence>
<evidence type="ECO:0000259" key="4">
    <source>
        <dbReference type="SMART" id="SM00062"/>
    </source>
</evidence>
<name>A0AA35XZ36_METCP</name>
<gene>
    <name evidence="5" type="primary">mxaJ</name>
    <name evidence="5" type="ORF">MCNOR_0571</name>
</gene>
<dbReference type="SUPFAM" id="SSF53850">
    <property type="entry name" value="Periplasmic binding protein-like II"/>
    <property type="match status" value="1"/>
</dbReference>
<dbReference type="InterPro" id="IPR022455">
    <property type="entry name" value="Methanol_oxidation_MoxJ"/>
</dbReference>
<organism evidence="5 6">
    <name type="scientific">Methylococcus capsulatus</name>
    <dbReference type="NCBI Taxonomy" id="414"/>
    <lineage>
        <taxon>Bacteria</taxon>
        <taxon>Pseudomonadati</taxon>
        <taxon>Pseudomonadota</taxon>
        <taxon>Gammaproteobacteria</taxon>
        <taxon>Methylococcales</taxon>
        <taxon>Methylococcaceae</taxon>
        <taxon>Methylococcus</taxon>
    </lineage>
</organism>
<proteinExistence type="inferred from homology"/>
<dbReference type="GO" id="GO:0042597">
    <property type="term" value="C:periplasmic space"/>
    <property type="evidence" value="ECO:0007669"/>
    <property type="project" value="InterPro"/>
</dbReference>
<feature type="chain" id="PRO_5041293298" evidence="3">
    <location>
        <begin position="24"/>
        <end position="288"/>
    </location>
</feature>
<dbReference type="PANTHER" id="PTHR35936">
    <property type="entry name" value="MEMBRANE-BOUND LYTIC MUREIN TRANSGLYCOSYLASE F"/>
    <property type="match status" value="1"/>
</dbReference>
<protein>
    <submittedName>
        <fullName evidence="5">Protein MxaJ involved in methanol oxidation</fullName>
    </submittedName>
</protein>
<dbReference type="NCBIfam" id="TIGR03870">
    <property type="entry name" value="ABC_MoxJ"/>
    <property type="match status" value="1"/>
</dbReference>
<dbReference type="PANTHER" id="PTHR35936:SF17">
    <property type="entry name" value="ARGININE-BINDING EXTRACELLULAR PROTEIN ARTP"/>
    <property type="match status" value="1"/>
</dbReference>
<evidence type="ECO:0000313" key="5">
    <source>
        <dbReference type="EMBL" id="CAI8746841.1"/>
    </source>
</evidence>